<proteinExistence type="predicted"/>
<organism evidence="2 3">
    <name type="scientific">Propionispora vibrioides</name>
    <dbReference type="NCBI Taxonomy" id="112903"/>
    <lineage>
        <taxon>Bacteria</taxon>
        <taxon>Bacillati</taxon>
        <taxon>Bacillota</taxon>
        <taxon>Negativicutes</taxon>
        <taxon>Selenomonadales</taxon>
        <taxon>Sporomusaceae</taxon>
        <taxon>Propionispora</taxon>
    </lineage>
</organism>
<evidence type="ECO:0000313" key="2">
    <source>
        <dbReference type="EMBL" id="SEP46275.1"/>
    </source>
</evidence>
<keyword evidence="3" id="KW-1185">Reference proteome</keyword>
<reference evidence="2 3" key="1">
    <citation type="submission" date="2016-10" db="EMBL/GenBank/DDBJ databases">
        <authorList>
            <person name="de Groot N.N."/>
        </authorList>
    </citation>
    <scope>NUCLEOTIDE SEQUENCE [LARGE SCALE GENOMIC DNA]</scope>
    <source>
        <strain evidence="2 3">DSM 13305</strain>
    </source>
</reference>
<feature type="region of interest" description="Disordered" evidence="1">
    <location>
        <begin position="37"/>
        <end position="56"/>
    </location>
</feature>
<evidence type="ECO:0000313" key="3">
    <source>
        <dbReference type="Proteomes" id="UP000198847"/>
    </source>
</evidence>
<gene>
    <name evidence="2" type="ORF">SAMN04490178_13817</name>
</gene>
<dbReference type="RefSeq" id="WP_177173697.1">
    <property type="nucleotide sequence ID" value="NZ_FODY01000038.1"/>
</dbReference>
<protein>
    <submittedName>
        <fullName evidence="2">Uncharacterized protein</fullName>
    </submittedName>
</protein>
<name>A0A1H8Y281_9FIRM</name>
<evidence type="ECO:0000256" key="1">
    <source>
        <dbReference type="SAM" id="MobiDB-lite"/>
    </source>
</evidence>
<dbReference type="EMBL" id="FODY01000038">
    <property type="protein sequence ID" value="SEP46275.1"/>
    <property type="molecule type" value="Genomic_DNA"/>
</dbReference>
<dbReference type="AlphaFoldDB" id="A0A1H8Y281"/>
<feature type="compositionally biased region" description="Basic residues" evidence="1">
    <location>
        <begin position="47"/>
        <end position="56"/>
    </location>
</feature>
<sequence length="56" mass="6461">MKDINEITPTTSEAPSDVLGEVLIEEKKKKNLDEMIENLNKDNPAKNQKRKYRGVF</sequence>
<dbReference type="Proteomes" id="UP000198847">
    <property type="component" value="Unassembled WGS sequence"/>
</dbReference>
<accession>A0A1H8Y281</accession>